<dbReference type="Proteomes" id="UP000651452">
    <property type="component" value="Unassembled WGS sequence"/>
</dbReference>
<accession>A0A8H7J6H9</accession>
<dbReference type="EMBL" id="RZGK01000009">
    <property type="protein sequence ID" value="KAF9696581.1"/>
    <property type="molecule type" value="Genomic_DNA"/>
</dbReference>
<sequence>MGDSLTSSFTQSVKKKSMPFIIAPFAKERETRINKHKEELEEECKLDAEIYAETKRPSADARAKIAAIQKAREDRLSAAKASLLTPNTSFIATSKAKRAGQRSVIARRSKNHQSPFLIDTARGYSSTVARIKRGATIDMSALTEKLKPSSVATDLEMKRFRMKLLLSKGEEDVMKEGEEIPIDLEGFLTSEFEKLLKWTAAKTTAWNKLVPDEKARALLRVIAKKGVSLFNEDLRACDTCSLTTASRKVKARPCALLQEGLGPGNPFLSLLPLREELRQVLTWDQRGY</sequence>
<name>A0A8H7J6H9_9PLEO</name>
<evidence type="ECO:0000313" key="2">
    <source>
        <dbReference type="Proteomes" id="UP000651452"/>
    </source>
</evidence>
<reference evidence="1" key="1">
    <citation type="submission" date="2018-12" db="EMBL/GenBank/DDBJ databases">
        <authorList>
            <person name="Syme R.A."/>
            <person name="Farfan-Caceres L."/>
            <person name="Lichtenzveig J."/>
        </authorList>
    </citation>
    <scope>NUCLEOTIDE SEQUENCE</scope>
    <source>
        <strain evidence="1">Al4</strain>
    </source>
</reference>
<protein>
    <submittedName>
        <fullName evidence="1">Uncharacterized protein</fullName>
    </submittedName>
</protein>
<comment type="caution">
    <text evidence="1">The sequence shown here is derived from an EMBL/GenBank/DDBJ whole genome shotgun (WGS) entry which is preliminary data.</text>
</comment>
<evidence type="ECO:0000313" key="1">
    <source>
        <dbReference type="EMBL" id="KAF9696581.1"/>
    </source>
</evidence>
<proteinExistence type="predicted"/>
<keyword evidence="2" id="KW-1185">Reference proteome</keyword>
<dbReference type="AlphaFoldDB" id="A0A8H7J6H9"/>
<organism evidence="1 2">
    <name type="scientific">Ascochyta lentis</name>
    <dbReference type="NCBI Taxonomy" id="205686"/>
    <lineage>
        <taxon>Eukaryota</taxon>
        <taxon>Fungi</taxon>
        <taxon>Dikarya</taxon>
        <taxon>Ascomycota</taxon>
        <taxon>Pezizomycotina</taxon>
        <taxon>Dothideomycetes</taxon>
        <taxon>Pleosporomycetidae</taxon>
        <taxon>Pleosporales</taxon>
        <taxon>Pleosporineae</taxon>
        <taxon>Didymellaceae</taxon>
        <taxon>Ascochyta</taxon>
    </lineage>
</organism>
<reference evidence="1" key="2">
    <citation type="submission" date="2020-09" db="EMBL/GenBank/DDBJ databases">
        <title>Reference genome assembly for Australian Ascochyta lentis isolate Al4.</title>
        <authorList>
            <person name="Lee R.C."/>
            <person name="Farfan-Caceres L.M."/>
            <person name="Debler J.W."/>
            <person name="Williams A.H."/>
            <person name="Henares B.M."/>
        </authorList>
    </citation>
    <scope>NUCLEOTIDE SEQUENCE</scope>
    <source>
        <strain evidence="1">Al4</strain>
    </source>
</reference>
<gene>
    <name evidence="1" type="ORF">EKO04_005269</name>
</gene>